<feature type="chain" id="PRO_5046379066" evidence="1">
    <location>
        <begin position="19"/>
        <end position="423"/>
    </location>
</feature>
<organism evidence="2 3">
    <name type="scientific">Tanacetum coccineum</name>
    <dbReference type="NCBI Taxonomy" id="301880"/>
    <lineage>
        <taxon>Eukaryota</taxon>
        <taxon>Viridiplantae</taxon>
        <taxon>Streptophyta</taxon>
        <taxon>Embryophyta</taxon>
        <taxon>Tracheophyta</taxon>
        <taxon>Spermatophyta</taxon>
        <taxon>Magnoliopsida</taxon>
        <taxon>eudicotyledons</taxon>
        <taxon>Gunneridae</taxon>
        <taxon>Pentapetalae</taxon>
        <taxon>asterids</taxon>
        <taxon>campanulids</taxon>
        <taxon>Asterales</taxon>
        <taxon>Asteraceae</taxon>
        <taxon>Asteroideae</taxon>
        <taxon>Anthemideae</taxon>
        <taxon>Anthemidinae</taxon>
        <taxon>Tanacetum</taxon>
    </lineage>
</organism>
<evidence type="ECO:0000256" key="1">
    <source>
        <dbReference type="SAM" id="SignalP"/>
    </source>
</evidence>
<keyword evidence="1" id="KW-0732">Signal</keyword>
<dbReference type="PANTHER" id="PTHR11439">
    <property type="entry name" value="GAG-POL-RELATED RETROTRANSPOSON"/>
    <property type="match status" value="1"/>
</dbReference>
<name>A0ABQ5I185_9ASTR</name>
<keyword evidence="3" id="KW-1185">Reference proteome</keyword>
<proteinExistence type="predicted"/>
<gene>
    <name evidence="2" type="ORF">Tco_1082694</name>
</gene>
<protein>
    <submittedName>
        <fullName evidence="2">Uncharacterized protein</fullName>
    </submittedName>
</protein>
<feature type="signal peptide" evidence="1">
    <location>
        <begin position="1"/>
        <end position="18"/>
    </location>
</feature>
<sequence>MFPLNCHVVLQGLALVFAYSSEQASISLDLVSKSSLGHTKCLGTGACSATSDEPARVEELVLTLETMALLLCACSRYQVNLKVSHLHAMKRNFRYLKGQPKLGLWYPKDSSFNLVAYTDSDYAGASLDRKSTTRGKAKKSVKLMMEKLFRMELELMLSTIKAKTINEEVQFHALVDGKKIIITETTIRRDLQLEDAEGVDCLPNSTIFEQLTLIGKPKRKDTQIPQPSDPTKSVADEAVHKELGDSLVRAATTASSLEAEQDSGWGGVGVLIAPRNMGGYKLLRLGLQTVSKLSNIHCSKCNTLQSGEDRLKLKKLMTLCTTLQSRVPALETTKTTQANEITSLKKRVKKLERRKMSRTQGLKRLYKVGSSRRVESSKEEGITLVSTHFDADTDMFGVQDLDGDEGGFFEIAARSSEKEMLRN</sequence>
<reference evidence="2" key="2">
    <citation type="submission" date="2022-01" db="EMBL/GenBank/DDBJ databases">
        <authorList>
            <person name="Yamashiro T."/>
            <person name="Shiraishi A."/>
            <person name="Satake H."/>
            <person name="Nakayama K."/>
        </authorList>
    </citation>
    <scope>NUCLEOTIDE SEQUENCE</scope>
</reference>
<reference evidence="2" key="1">
    <citation type="journal article" date="2022" name="Int. J. Mol. Sci.">
        <title>Draft Genome of Tanacetum Coccineum: Genomic Comparison of Closely Related Tanacetum-Family Plants.</title>
        <authorList>
            <person name="Yamashiro T."/>
            <person name="Shiraishi A."/>
            <person name="Nakayama K."/>
            <person name="Satake H."/>
        </authorList>
    </citation>
    <scope>NUCLEOTIDE SEQUENCE</scope>
</reference>
<dbReference type="Proteomes" id="UP001151760">
    <property type="component" value="Unassembled WGS sequence"/>
</dbReference>
<evidence type="ECO:0000313" key="2">
    <source>
        <dbReference type="EMBL" id="GJT93849.1"/>
    </source>
</evidence>
<evidence type="ECO:0000313" key="3">
    <source>
        <dbReference type="Proteomes" id="UP001151760"/>
    </source>
</evidence>
<dbReference type="PANTHER" id="PTHR11439:SF495">
    <property type="entry name" value="REVERSE TRANSCRIPTASE, RNA-DEPENDENT DNA POLYMERASE-RELATED"/>
    <property type="match status" value="1"/>
</dbReference>
<dbReference type="EMBL" id="BQNB010020242">
    <property type="protein sequence ID" value="GJT93849.1"/>
    <property type="molecule type" value="Genomic_DNA"/>
</dbReference>
<accession>A0ABQ5I185</accession>
<comment type="caution">
    <text evidence="2">The sequence shown here is derived from an EMBL/GenBank/DDBJ whole genome shotgun (WGS) entry which is preliminary data.</text>
</comment>